<dbReference type="CDD" id="cd12797">
    <property type="entry name" value="M23_peptidase"/>
    <property type="match status" value="1"/>
</dbReference>
<evidence type="ECO:0000256" key="1">
    <source>
        <dbReference type="ARBA" id="ARBA00022529"/>
    </source>
</evidence>
<dbReference type="PANTHER" id="PTHR37813:SF1">
    <property type="entry name" value="FELS-2 PROPHAGE PROTEIN"/>
    <property type="match status" value="1"/>
</dbReference>
<dbReference type="CDD" id="cd13402">
    <property type="entry name" value="LT_TF-like"/>
    <property type="match status" value="1"/>
</dbReference>
<protein>
    <submittedName>
        <fullName evidence="7">Putative tail length tapemeasure protein</fullName>
    </submittedName>
</protein>
<keyword evidence="1" id="KW-0929">Antimicrobial</keyword>
<feature type="domain" description="M23ase beta-sheet core" evidence="6">
    <location>
        <begin position="1433"/>
        <end position="1535"/>
    </location>
</feature>
<feature type="region of interest" description="Disordered" evidence="4">
    <location>
        <begin position="1535"/>
        <end position="1556"/>
    </location>
</feature>
<dbReference type="Gene3D" id="2.70.70.10">
    <property type="entry name" value="Glucose Permease (Domain IIA)"/>
    <property type="match status" value="1"/>
</dbReference>
<evidence type="ECO:0000256" key="5">
    <source>
        <dbReference type="SAM" id="Phobius"/>
    </source>
</evidence>
<keyword evidence="3" id="KW-0175">Coiled coil</keyword>
<feature type="transmembrane region" description="Helical" evidence="5">
    <location>
        <begin position="666"/>
        <end position="685"/>
    </location>
</feature>
<evidence type="ECO:0000256" key="2">
    <source>
        <dbReference type="ARBA" id="ARBA00022638"/>
    </source>
</evidence>
<keyword evidence="5" id="KW-0472">Membrane</keyword>
<dbReference type="SUPFAM" id="SSF51261">
    <property type="entry name" value="Duplicated hybrid motif"/>
    <property type="match status" value="1"/>
</dbReference>
<dbReference type="GO" id="GO:0031640">
    <property type="term" value="P:killing of cells of another organism"/>
    <property type="evidence" value="ECO:0007669"/>
    <property type="project" value="UniProtKB-KW"/>
</dbReference>
<reference evidence="7" key="1">
    <citation type="submission" date="2017-06" db="EMBL/GenBank/DDBJ databases">
        <title>Novel phages from South African skin metaviromes.</title>
        <authorList>
            <person name="van Zyl L.J."/>
            <person name="Abrahams Y."/>
            <person name="Stander E.A."/>
            <person name="Kirby B.M."/>
            <person name="Clavaud C."/>
            <person name="Farcet C."/>
            <person name="Breton L."/>
            <person name="Trindade M.I."/>
        </authorList>
    </citation>
    <scope>NUCLEOTIDE SEQUENCE</scope>
</reference>
<keyword evidence="5" id="KW-1133">Transmembrane helix</keyword>
<organism evidence="7">
    <name type="scientific">uncultured Caudovirales phage</name>
    <dbReference type="NCBI Taxonomy" id="2100421"/>
    <lineage>
        <taxon>Viruses</taxon>
        <taxon>Duplodnaviria</taxon>
        <taxon>Heunggongvirae</taxon>
        <taxon>Uroviricota</taxon>
        <taxon>Caudoviricetes</taxon>
        <taxon>Peduoviridae</taxon>
        <taxon>Maltschvirus</taxon>
        <taxon>Maltschvirus maltsch</taxon>
    </lineage>
</organism>
<accession>A0A2H4JAS2</accession>
<dbReference type="GO" id="GO:0042742">
    <property type="term" value="P:defense response to bacterium"/>
    <property type="evidence" value="ECO:0007669"/>
    <property type="project" value="UniProtKB-KW"/>
</dbReference>
<dbReference type="SUPFAM" id="SSF57997">
    <property type="entry name" value="Tropomyosin"/>
    <property type="match status" value="1"/>
</dbReference>
<proteinExistence type="predicted"/>
<feature type="coiled-coil region" evidence="3">
    <location>
        <begin position="1729"/>
        <end position="1766"/>
    </location>
</feature>
<name>A0A2H4JAS2_9CAUD</name>
<feature type="transmembrane region" description="Helical" evidence="5">
    <location>
        <begin position="608"/>
        <end position="627"/>
    </location>
</feature>
<feature type="coiled-coil region" evidence="3">
    <location>
        <begin position="21"/>
        <end position="132"/>
    </location>
</feature>
<dbReference type="InterPro" id="IPR023346">
    <property type="entry name" value="Lysozyme-like_dom_sf"/>
</dbReference>
<evidence type="ECO:0000256" key="3">
    <source>
        <dbReference type="SAM" id="Coils"/>
    </source>
</evidence>
<feature type="coiled-coil region" evidence="3">
    <location>
        <begin position="175"/>
        <end position="237"/>
    </location>
</feature>
<dbReference type="Pfam" id="PF01551">
    <property type="entry name" value="Peptidase_M23"/>
    <property type="match status" value="1"/>
</dbReference>
<dbReference type="EMBL" id="MF417890">
    <property type="protein sequence ID" value="ASN69408.1"/>
    <property type="molecule type" value="Genomic_DNA"/>
</dbReference>
<evidence type="ECO:0000313" key="7">
    <source>
        <dbReference type="EMBL" id="ASN69408.1"/>
    </source>
</evidence>
<dbReference type="SUPFAM" id="SSF53955">
    <property type="entry name" value="Lysozyme-like"/>
    <property type="match status" value="1"/>
</dbReference>
<feature type="transmembrane region" description="Helical" evidence="5">
    <location>
        <begin position="574"/>
        <end position="596"/>
    </location>
</feature>
<dbReference type="GO" id="GO:0003824">
    <property type="term" value="F:catalytic activity"/>
    <property type="evidence" value="ECO:0007669"/>
    <property type="project" value="UniProtKB-KW"/>
</dbReference>
<dbReference type="InterPro" id="IPR016047">
    <property type="entry name" value="M23ase_b-sheet_dom"/>
</dbReference>
<keyword evidence="2" id="KW-0081">Bacteriolytic enzyme</keyword>
<feature type="transmembrane region" description="Helical" evidence="5">
    <location>
        <begin position="775"/>
        <end position="795"/>
    </location>
</feature>
<keyword evidence="5" id="KW-0812">Transmembrane</keyword>
<gene>
    <name evidence="7" type="ORF">7F15_14</name>
</gene>
<dbReference type="PANTHER" id="PTHR37813">
    <property type="entry name" value="FELS-2 PROPHAGE PROTEIN"/>
    <property type="match status" value="1"/>
</dbReference>
<evidence type="ECO:0000259" key="6">
    <source>
        <dbReference type="Pfam" id="PF01551"/>
    </source>
</evidence>
<feature type="transmembrane region" description="Helical" evidence="5">
    <location>
        <begin position="744"/>
        <end position="763"/>
    </location>
</feature>
<dbReference type="InterPro" id="IPR011055">
    <property type="entry name" value="Dup_hybrid_motif"/>
</dbReference>
<evidence type="ECO:0000256" key="4">
    <source>
        <dbReference type="SAM" id="MobiDB-lite"/>
    </source>
</evidence>
<feature type="region of interest" description="Disordered" evidence="4">
    <location>
        <begin position="1501"/>
        <end position="1523"/>
    </location>
</feature>
<feature type="transmembrane region" description="Helical" evidence="5">
    <location>
        <begin position="633"/>
        <end position="654"/>
    </location>
</feature>
<sequence>MADFNLSAEVSMDVDPLKASKTTIERNLKAINKSLRNQRKEFKQNEVSAEALAKQETDLGRAVKLQEGLLKQRNKTLNDMQRQMKESNNVTDEQKLKLQNASRAVQQAENQLNNYENELKQTQTQQKLLGRTTDQVKNSLGQLRNEAKLTEMRFKQSEKSVSGYKNRLAELSHTMQKQKAHTDLLKGNLRELERAQQGNSREAKGLRNDLIKEAIAFQILQGRIDETTDELKAYQRQQRLMGRATNAWVGAREQMDRIATTLRSLGELTQGVVGGVMTTHFSALVPILGSVVSLGAGLCGMLTAAAGGAIGMGGAFGIAGIAVKAFAGQATYALKMLEDGQLKVTKEVTAYKGALDGLKTSWEGLIAQNQAAIFNTMTNGINTAKYALTTLNPFLTKTATQIETASGKMLNWAKTSSVAKRSFDILNTQGPKIFQHLLNATQSFVNGSAAMFNKLSPLYGWAAKGFADMAQSFNDWANSVQGSKAINGFVEYTKTNLPIVGSIFGNVFKGIISLFQAFSGHSHNVLLGIQDVTKGFAEWSEGLKKSDGFQKFVEYLEANGPKVWSLIKNITGTLWGLVKGMAPVGAAVLTMSSAFFKWTNTMTNAHPILGKILGVLTAVGGVALLAAKPILLLRGALLGATGATTLFGNAGALAAAKTKIASAAVAIWRGVVSGAQSVALAYMYATNGMSAAQMAQAFKAKAAAVAQGIWNGVVATAKGIANGYRYAIAALTTSQTLNAIKTKIAAVAMGVWTVATKAAALATRGLGLAIRFMTGPIGIVITVITALTGAIVYLWKTNSTFRNAVISIWNSIKNAAISIFGFIKPYIINIWKAIKSSTIAIWNGIKKSAVTIWNGIKFAVQHPIQALKKVLSALWNGMKAAAIKIWTLLKNGVLAIIRAYVAQVRSNFNLVKRIVLTIFNTIKSFSIKVWNAIKNGILKIVKILRNGIANIFKGIKNTVTTIFNAVKNFSIKVWNTIKNSVINRAKGLWNGVRTTFNALKKGTTAIFNAVKNFALKVWTSIKNSVISRAKALWSGVRNTWNNLKKGTTDIFKSVGSFMSSKWNSIKSGTVNKAKDLWSGVKGAWGSLTKGTRNTMNAIGGFMSKKWKDIKSGTVDLVTGMKDKITGVMNKMGDVIKSVTGDIKGFFSGMIDKVKGGLNKLIDGVNWVGGKLGMDKLPKIKLHTGTEHTNTTTNVVKNGKIARDTFATVGDKGRGNGPNGFRHETIRYPNGKMAITPNKDTTTFLPQGSSVMNGAQTHAMLSANNPTFSKGTLPRFAKGTLAKKKPKKNKKGDNVFGDAWDSTKAGAAKVVDGGKAVVSKSLEAAAKGKDWLKDKVGDVMDWIEKPGKLLNKVLEGFGVNMDAFGIAKAASLPRDMMSGMFGKLKKAATDTFKKWMEEQGAGDGGYIDLSKGINFGFANSAAEAARMGYPFPRAHHGLDINYGYGSKLYSTLSGTATAKSGYNGGFGNSMWIKSGALEAIYGHMSKLAFSGSKKVKPGTYLGLSGGDPSKQGASAGDSTGPHLHYEMRKNGVAFDPTSWLKKNNGGGSQNKSASKWKSDIKRAAKQMKVNLSSSELNGIIAQIQRESNGNAGVTQGNIGDINNLRGTPAQGLLQYVPSTFKNYAVKGHGNIKSGYDQLLAFFNNSNWRRDLPYGKSGWGPSGSRRFATGTNSAPRGFAKVFEEGGEIMQMRGGETVIPNDVSIQAFKQIATSDIFSRTQSAVYDAISQYADQLREKQQVATREQMELQRLSQANVDIQEQNSILKEMLYTMQDLLQSSRNNEQYNSRTAGKDLNIDGQKLAKNTSKHQGKDMLSALFNVGGGLT</sequence>
<dbReference type="Gene3D" id="1.20.120.20">
    <property type="entry name" value="Apolipoprotein"/>
    <property type="match status" value="2"/>
</dbReference>